<sequence>MANVWHEYFDKNDVETWSIFHFQQNWEYIYKGKPKQLSYCKATDALVKSLCAIINRSLDVKKINKANSLLTTLQSSKTSSYPQLLVLSATFSCEELLVKKQAVANVKRMLHRRMNDKNIDSGNYLQFSSCADIRIGSVSTASSVNKQKREKKSSISKKDNDSVKKVKITGGEENTEDNDSDDPFIRNTSVEESTSSRLYSKDSSSSSSSQRISAGPSGDVNNPREPICSNIIDTTNKHLIERLQLNCDYHLEPIINDTTKYIDELIESSDTRSDLRQKLQVPFVPAGETYLFDKHYEIGWAHRFADNLLSLFEAPRNPLLDRNSEGWINCHLLAPLIDDCFLTCEEIQVHRCEEMSLASIMRKNISREESEKKQLGHKIDIIFRIDDMEYFSAETFTEEDPHNSKPISYKYKLFREMKDQLDRLLKKLKFTKETIKKAKSIVLHGMFHRGFNGTMYAMYYDVDLEYYFVFELCQYRIGTTMRSVPESLVALKDVSQLKNDIIRVLDVVKEVKKTALRTNSKELFTIENLPETTSTPKK</sequence>
<evidence type="ECO:0000313" key="1">
    <source>
        <dbReference type="EMBL" id="CAG8517840.1"/>
    </source>
</evidence>
<dbReference type="EMBL" id="CAJVPW010003056">
    <property type="protein sequence ID" value="CAG8517840.1"/>
    <property type="molecule type" value="Genomic_DNA"/>
</dbReference>
<organism evidence="1 2">
    <name type="scientific">Cetraspora pellucida</name>
    <dbReference type="NCBI Taxonomy" id="1433469"/>
    <lineage>
        <taxon>Eukaryota</taxon>
        <taxon>Fungi</taxon>
        <taxon>Fungi incertae sedis</taxon>
        <taxon>Mucoromycota</taxon>
        <taxon>Glomeromycotina</taxon>
        <taxon>Glomeromycetes</taxon>
        <taxon>Diversisporales</taxon>
        <taxon>Gigasporaceae</taxon>
        <taxon>Cetraspora</taxon>
    </lineage>
</organism>
<accession>A0ACA9LBJ5</accession>
<keyword evidence="2" id="KW-1185">Reference proteome</keyword>
<proteinExistence type="predicted"/>
<protein>
    <submittedName>
        <fullName evidence="1">4945_t:CDS:1</fullName>
    </submittedName>
</protein>
<evidence type="ECO:0000313" key="2">
    <source>
        <dbReference type="Proteomes" id="UP000789366"/>
    </source>
</evidence>
<comment type="caution">
    <text evidence="1">The sequence shown here is derived from an EMBL/GenBank/DDBJ whole genome shotgun (WGS) entry which is preliminary data.</text>
</comment>
<reference evidence="1" key="1">
    <citation type="submission" date="2021-06" db="EMBL/GenBank/DDBJ databases">
        <authorList>
            <person name="Kallberg Y."/>
            <person name="Tangrot J."/>
            <person name="Rosling A."/>
        </authorList>
    </citation>
    <scope>NUCLEOTIDE SEQUENCE</scope>
    <source>
        <strain evidence="1">28 12/20/2015</strain>
    </source>
</reference>
<dbReference type="Proteomes" id="UP000789366">
    <property type="component" value="Unassembled WGS sequence"/>
</dbReference>
<name>A0ACA9LBJ5_9GLOM</name>
<gene>
    <name evidence="1" type="ORF">SPELUC_LOCUS3789</name>
</gene>